<evidence type="ECO:0000313" key="3">
    <source>
        <dbReference type="EMBL" id="KAJ6254143.1"/>
    </source>
</evidence>
<protein>
    <submittedName>
        <fullName evidence="3">Uncharacterized protein</fullName>
    </submittedName>
</protein>
<feature type="signal peptide" evidence="2">
    <location>
        <begin position="1"/>
        <end position="18"/>
    </location>
</feature>
<accession>A0ABQ8ZBJ4</accession>
<proteinExistence type="predicted"/>
<gene>
    <name evidence="3" type="ORF">M0813_12701</name>
</gene>
<evidence type="ECO:0000313" key="4">
    <source>
        <dbReference type="Proteomes" id="UP001150062"/>
    </source>
</evidence>
<reference evidence="3" key="1">
    <citation type="submission" date="2022-08" db="EMBL/GenBank/DDBJ databases">
        <title>Novel sulfate-reducing endosymbionts in the free-living metamonad Anaeramoeba.</title>
        <authorList>
            <person name="Jerlstrom-Hultqvist J."/>
            <person name="Cepicka I."/>
            <person name="Gallot-Lavallee L."/>
            <person name="Salas-Leiva D."/>
            <person name="Curtis B.A."/>
            <person name="Zahonova K."/>
            <person name="Pipaliya S."/>
            <person name="Dacks J."/>
            <person name="Roger A.J."/>
        </authorList>
    </citation>
    <scope>NUCLEOTIDE SEQUENCE</scope>
    <source>
        <strain evidence="3">Schooner1</strain>
    </source>
</reference>
<evidence type="ECO:0000256" key="1">
    <source>
        <dbReference type="SAM" id="Phobius"/>
    </source>
</evidence>
<name>A0ABQ8ZBJ4_9EUKA</name>
<dbReference type="EMBL" id="JAOAOG010000026">
    <property type="protein sequence ID" value="KAJ6254143.1"/>
    <property type="molecule type" value="Genomic_DNA"/>
</dbReference>
<organism evidence="3 4">
    <name type="scientific">Anaeramoeba flamelloides</name>
    <dbReference type="NCBI Taxonomy" id="1746091"/>
    <lineage>
        <taxon>Eukaryota</taxon>
        <taxon>Metamonada</taxon>
        <taxon>Anaeramoebidae</taxon>
        <taxon>Anaeramoeba</taxon>
    </lineage>
</organism>
<evidence type="ECO:0000256" key="2">
    <source>
        <dbReference type="SAM" id="SignalP"/>
    </source>
</evidence>
<feature type="chain" id="PRO_5046222136" evidence="2">
    <location>
        <begin position="19"/>
        <end position="189"/>
    </location>
</feature>
<dbReference type="PROSITE" id="PS51257">
    <property type="entry name" value="PROKAR_LIPOPROTEIN"/>
    <property type="match status" value="1"/>
</dbReference>
<keyword evidence="1" id="KW-1133">Transmembrane helix</keyword>
<keyword evidence="1" id="KW-0472">Membrane</keyword>
<feature type="transmembrane region" description="Helical" evidence="1">
    <location>
        <begin position="164"/>
        <end position="185"/>
    </location>
</feature>
<keyword evidence="4" id="KW-1185">Reference proteome</keyword>
<keyword evidence="1" id="KW-0812">Transmembrane</keyword>
<keyword evidence="2" id="KW-0732">Signal</keyword>
<dbReference type="Proteomes" id="UP001150062">
    <property type="component" value="Unassembled WGS sequence"/>
</dbReference>
<comment type="caution">
    <text evidence="3">The sequence shown here is derived from an EMBL/GenBank/DDBJ whole genome shotgun (WGS) entry which is preliminary data.</text>
</comment>
<sequence length="189" mass="20584">MKLAIVFLALLIISAVYSCKNSKSCETKDKPVCNGDKCVECTSAVHCSIDSWCDKDKYECKKYSDEDVFGKFCNSQNCTENSVAKVCGGCGKDNQENWVGACINFKCEACSLDYSTWAANSIVAQHEGNAGCFAKGTSGAAGYISSIQYGGQTPAHIRQDATGIGFMCIGFVFFFFLVVQCITYIRMNK</sequence>